<keyword evidence="3" id="KW-1185">Reference proteome</keyword>
<keyword evidence="1" id="KW-0812">Transmembrane</keyword>
<dbReference type="Proteomes" id="UP001454036">
    <property type="component" value="Unassembled WGS sequence"/>
</dbReference>
<feature type="transmembrane region" description="Helical" evidence="1">
    <location>
        <begin position="77"/>
        <end position="95"/>
    </location>
</feature>
<dbReference type="AlphaFoldDB" id="A0AAV3QLB3"/>
<sequence length="106" mass="11846">MFFLAKKNLVEVTTKKGREMGKRLDALGNEVPGLCFGGAVAVIGGEEIWVDGVGFLCFDGGKMPSTRWHPMSFRQEMAGQLCLFSYAYVVLWLLGRQHILTRDLSF</sequence>
<organism evidence="2 3">
    <name type="scientific">Lithospermum erythrorhizon</name>
    <name type="common">Purple gromwell</name>
    <name type="synonym">Lithospermum officinale var. erythrorhizon</name>
    <dbReference type="NCBI Taxonomy" id="34254"/>
    <lineage>
        <taxon>Eukaryota</taxon>
        <taxon>Viridiplantae</taxon>
        <taxon>Streptophyta</taxon>
        <taxon>Embryophyta</taxon>
        <taxon>Tracheophyta</taxon>
        <taxon>Spermatophyta</taxon>
        <taxon>Magnoliopsida</taxon>
        <taxon>eudicotyledons</taxon>
        <taxon>Gunneridae</taxon>
        <taxon>Pentapetalae</taxon>
        <taxon>asterids</taxon>
        <taxon>lamiids</taxon>
        <taxon>Boraginales</taxon>
        <taxon>Boraginaceae</taxon>
        <taxon>Boraginoideae</taxon>
        <taxon>Lithospermeae</taxon>
        <taxon>Lithospermum</taxon>
    </lineage>
</organism>
<accession>A0AAV3QLB3</accession>
<keyword evidence="1" id="KW-1133">Transmembrane helix</keyword>
<name>A0AAV3QLB3_LITER</name>
<reference evidence="2 3" key="1">
    <citation type="submission" date="2024-01" db="EMBL/GenBank/DDBJ databases">
        <title>The complete chloroplast genome sequence of Lithospermum erythrorhizon: insights into the phylogenetic relationship among Boraginaceae species and the maternal lineages of purple gromwells.</title>
        <authorList>
            <person name="Okada T."/>
            <person name="Watanabe K."/>
        </authorList>
    </citation>
    <scope>NUCLEOTIDE SEQUENCE [LARGE SCALE GENOMIC DNA]</scope>
</reference>
<comment type="caution">
    <text evidence="2">The sequence shown here is derived from an EMBL/GenBank/DDBJ whole genome shotgun (WGS) entry which is preliminary data.</text>
</comment>
<gene>
    <name evidence="2" type="ORF">LIER_19376</name>
</gene>
<keyword evidence="1" id="KW-0472">Membrane</keyword>
<protein>
    <submittedName>
        <fullName evidence="2">Uncharacterized protein</fullName>
    </submittedName>
</protein>
<evidence type="ECO:0000313" key="2">
    <source>
        <dbReference type="EMBL" id="GAA0163535.1"/>
    </source>
</evidence>
<evidence type="ECO:0000313" key="3">
    <source>
        <dbReference type="Proteomes" id="UP001454036"/>
    </source>
</evidence>
<dbReference type="EMBL" id="BAABME010004783">
    <property type="protein sequence ID" value="GAA0163535.1"/>
    <property type="molecule type" value="Genomic_DNA"/>
</dbReference>
<evidence type="ECO:0000256" key="1">
    <source>
        <dbReference type="SAM" id="Phobius"/>
    </source>
</evidence>
<proteinExistence type="predicted"/>